<dbReference type="EMBL" id="AMQN01033600">
    <property type="status" value="NOT_ANNOTATED_CDS"/>
    <property type="molecule type" value="Genomic_DNA"/>
</dbReference>
<dbReference type="EnsemblMetazoa" id="CapteT203933">
    <property type="protein sequence ID" value="CapteP203933"/>
    <property type="gene ID" value="CapteG203933"/>
</dbReference>
<reference evidence="3" key="1">
    <citation type="submission" date="2012-12" db="EMBL/GenBank/DDBJ databases">
        <authorList>
            <person name="Hellsten U."/>
            <person name="Grimwood J."/>
            <person name="Chapman J.A."/>
            <person name="Shapiro H."/>
            <person name="Aerts A."/>
            <person name="Otillar R.P."/>
            <person name="Terry A.Y."/>
            <person name="Boore J.L."/>
            <person name="Simakov O."/>
            <person name="Marletaz F."/>
            <person name="Cho S.-J."/>
            <person name="Edsinger-Gonzales E."/>
            <person name="Havlak P."/>
            <person name="Kuo D.-H."/>
            <person name="Larsson T."/>
            <person name="Lv J."/>
            <person name="Arendt D."/>
            <person name="Savage R."/>
            <person name="Osoegawa K."/>
            <person name="de Jong P."/>
            <person name="Lindberg D.R."/>
            <person name="Seaver E.C."/>
            <person name="Weisblat D.A."/>
            <person name="Putnam N.H."/>
            <person name="Grigoriev I.V."/>
            <person name="Rokhsar D.S."/>
        </authorList>
    </citation>
    <scope>NUCLEOTIDE SEQUENCE</scope>
    <source>
        <strain evidence="3">I ESC-2004</strain>
    </source>
</reference>
<feature type="non-terminal residue" evidence="1">
    <location>
        <position position="182"/>
    </location>
</feature>
<keyword evidence="3" id="KW-1185">Reference proteome</keyword>
<reference evidence="1 3" key="2">
    <citation type="journal article" date="2013" name="Nature">
        <title>Insights into bilaterian evolution from three spiralian genomes.</title>
        <authorList>
            <person name="Simakov O."/>
            <person name="Marletaz F."/>
            <person name="Cho S.J."/>
            <person name="Edsinger-Gonzales E."/>
            <person name="Havlak P."/>
            <person name="Hellsten U."/>
            <person name="Kuo D.H."/>
            <person name="Larsson T."/>
            <person name="Lv J."/>
            <person name="Arendt D."/>
            <person name="Savage R."/>
            <person name="Osoegawa K."/>
            <person name="de Jong P."/>
            <person name="Grimwood J."/>
            <person name="Chapman J.A."/>
            <person name="Shapiro H."/>
            <person name="Aerts A."/>
            <person name="Otillar R.P."/>
            <person name="Terry A.Y."/>
            <person name="Boore J.L."/>
            <person name="Grigoriev I.V."/>
            <person name="Lindberg D.R."/>
            <person name="Seaver E.C."/>
            <person name="Weisblat D.A."/>
            <person name="Putnam N.H."/>
            <person name="Rokhsar D.S."/>
        </authorList>
    </citation>
    <scope>NUCLEOTIDE SEQUENCE</scope>
    <source>
        <strain evidence="1 3">I ESC-2004</strain>
    </source>
</reference>
<organism evidence="1">
    <name type="scientific">Capitella teleta</name>
    <name type="common">Polychaete worm</name>
    <dbReference type="NCBI Taxonomy" id="283909"/>
    <lineage>
        <taxon>Eukaryota</taxon>
        <taxon>Metazoa</taxon>
        <taxon>Spiralia</taxon>
        <taxon>Lophotrochozoa</taxon>
        <taxon>Annelida</taxon>
        <taxon>Polychaeta</taxon>
        <taxon>Sedentaria</taxon>
        <taxon>Scolecida</taxon>
        <taxon>Capitellidae</taxon>
        <taxon>Capitella</taxon>
    </lineage>
</organism>
<evidence type="ECO:0000313" key="2">
    <source>
        <dbReference type="EnsemblMetazoa" id="CapteP203933"/>
    </source>
</evidence>
<evidence type="ECO:0000313" key="3">
    <source>
        <dbReference type="Proteomes" id="UP000014760"/>
    </source>
</evidence>
<sequence>MVDFSIRVGNTSDVDEHAECVYYDGEAVIEGGNVTLDCSERGRYVSFRREGNYTQINLVTICEFIVIGHPLTTEDCPAGRRGPFCLETCPMGSFGVNCSSECGQCKDESCSPVDGHCSDGCQLWSVGDLCKEELSVPSLDGLTPTLREVNDTSVAITWRQNPHRPIPQEYAEFYGYTVAYAE</sequence>
<reference evidence="2" key="3">
    <citation type="submission" date="2015-06" db="UniProtKB">
        <authorList>
            <consortium name="EnsemblMetazoa"/>
        </authorList>
    </citation>
    <scope>IDENTIFICATION</scope>
</reference>
<dbReference type="HOGENOM" id="CLU_099302_0_0_1"/>
<dbReference type="Proteomes" id="UP000014760">
    <property type="component" value="Unassembled WGS sequence"/>
</dbReference>
<dbReference type="OrthoDB" id="10252017at2759"/>
<name>R7T5E9_CAPTE</name>
<gene>
    <name evidence="1" type="ORF">CAPTEDRAFT_203933</name>
</gene>
<dbReference type="Gene3D" id="2.170.300.10">
    <property type="entry name" value="Tie2 ligand-binding domain superfamily"/>
    <property type="match status" value="1"/>
</dbReference>
<proteinExistence type="predicted"/>
<dbReference type="EMBL" id="KB311928">
    <property type="protein sequence ID" value="ELT88231.1"/>
    <property type="molecule type" value="Genomic_DNA"/>
</dbReference>
<evidence type="ECO:0000313" key="1">
    <source>
        <dbReference type="EMBL" id="ELT88231.1"/>
    </source>
</evidence>
<protein>
    <submittedName>
        <fullName evidence="1 2">Uncharacterized protein</fullName>
    </submittedName>
</protein>
<dbReference type="AlphaFoldDB" id="R7T5E9"/>
<accession>R7T5E9</accession>